<name>A0A4R6T133_9SPHI</name>
<gene>
    <name evidence="1" type="ORF">ATK78_0165</name>
</gene>
<protein>
    <submittedName>
        <fullName evidence="1">Uncharacterized protein</fullName>
    </submittedName>
</protein>
<accession>A0A4R6T133</accession>
<reference evidence="1 2" key="1">
    <citation type="submission" date="2019-03" db="EMBL/GenBank/DDBJ databases">
        <title>Genomic Encyclopedia of Archaeal and Bacterial Type Strains, Phase II (KMG-II): from individual species to whole genera.</title>
        <authorList>
            <person name="Goeker M."/>
        </authorList>
    </citation>
    <scope>NUCLEOTIDE SEQUENCE [LARGE SCALE GENOMIC DNA]</scope>
    <source>
        <strain evidence="1 2">DSM 19035</strain>
    </source>
</reference>
<proteinExistence type="predicted"/>
<organism evidence="1 2">
    <name type="scientific">Pedobacter metabolipauper</name>
    <dbReference type="NCBI Taxonomy" id="425513"/>
    <lineage>
        <taxon>Bacteria</taxon>
        <taxon>Pseudomonadati</taxon>
        <taxon>Bacteroidota</taxon>
        <taxon>Sphingobacteriia</taxon>
        <taxon>Sphingobacteriales</taxon>
        <taxon>Sphingobacteriaceae</taxon>
        <taxon>Pedobacter</taxon>
    </lineage>
</organism>
<dbReference type="Proteomes" id="UP000295620">
    <property type="component" value="Unassembled WGS sequence"/>
</dbReference>
<dbReference type="RefSeq" id="WP_166664786.1">
    <property type="nucleotide sequence ID" value="NZ_SNYC01000003.1"/>
</dbReference>
<keyword evidence="2" id="KW-1185">Reference proteome</keyword>
<evidence type="ECO:0000313" key="2">
    <source>
        <dbReference type="Proteomes" id="UP000295620"/>
    </source>
</evidence>
<evidence type="ECO:0000313" key="1">
    <source>
        <dbReference type="EMBL" id="TDQ11051.1"/>
    </source>
</evidence>
<sequence length="51" mass="5672">MKIKETKIGVIKLSDAQLLSLVADKLKGRILFPERVKDAKDFINSLTSSVL</sequence>
<dbReference type="AlphaFoldDB" id="A0A4R6T133"/>
<comment type="caution">
    <text evidence="1">The sequence shown here is derived from an EMBL/GenBank/DDBJ whole genome shotgun (WGS) entry which is preliminary data.</text>
</comment>
<dbReference type="EMBL" id="SNYC01000003">
    <property type="protein sequence ID" value="TDQ11051.1"/>
    <property type="molecule type" value="Genomic_DNA"/>
</dbReference>